<evidence type="ECO:0000313" key="2">
    <source>
        <dbReference type="Proteomes" id="UP000814128"/>
    </source>
</evidence>
<dbReference type="Proteomes" id="UP000814128">
    <property type="component" value="Unassembled WGS sequence"/>
</dbReference>
<reference evidence="1" key="1">
    <citation type="submission" date="2021-02" db="EMBL/GenBank/DDBJ databases">
        <authorList>
            <consortium name="DOE Joint Genome Institute"/>
            <person name="Ahrendt S."/>
            <person name="Looney B.P."/>
            <person name="Miyauchi S."/>
            <person name="Morin E."/>
            <person name="Drula E."/>
            <person name="Courty P.E."/>
            <person name="Chicoki N."/>
            <person name="Fauchery L."/>
            <person name="Kohler A."/>
            <person name="Kuo A."/>
            <person name="Labutti K."/>
            <person name="Pangilinan J."/>
            <person name="Lipzen A."/>
            <person name="Riley R."/>
            <person name="Andreopoulos W."/>
            <person name="He G."/>
            <person name="Johnson J."/>
            <person name="Barry K.W."/>
            <person name="Grigoriev I.V."/>
            <person name="Nagy L."/>
            <person name="Hibbett D."/>
            <person name="Henrissat B."/>
            <person name="Matheny P.B."/>
            <person name="Labbe J."/>
            <person name="Martin F."/>
        </authorList>
    </citation>
    <scope>NUCLEOTIDE SEQUENCE</scope>
    <source>
        <strain evidence="1">EC-137</strain>
    </source>
</reference>
<dbReference type="EMBL" id="MU273744">
    <property type="protein sequence ID" value="KAI0028535.1"/>
    <property type="molecule type" value="Genomic_DNA"/>
</dbReference>
<gene>
    <name evidence="1" type="ORF">K488DRAFT_89637</name>
</gene>
<sequence>MSYLPSSVRPSIDGTVGAMFVGTLLSAVLYGATAMQCYWYFLEYYNDPLRFKVLVGLVLITDTVHQMLITHSVYDYAVIHYNVPSYLDHLAWSVVVEVFFNGATAVLVQGFFVVRIFYMSRKNWMLSAAVSVFVLAQFVAHLAYVGRGMQLNTFEELREIKILSISINLLTAITDVFITVTMCILLQKSRTGFKVTDTLITRLIIFTVNTGLLTSLNAITTAIMICTTVFASPYFLSDFCVSDKTK</sequence>
<organism evidence="1 2">
    <name type="scientific">Vararia minispora EC-137</name>
    <dbReference type="NCBI Taxonomy" id="1314806"/>
    <lineage>
        <taxon>Eukaryota</taxon>
        <taxon>Fungi</taxon>
        <taxon>Dikarya</taxon>
        <taxon>Basidiomycota</taxon>
        <taxon>Agaricomycotina</taxon>
        <taxon>Agaricomycetes</taxon>
        <taxon>Russulales</taxon>
        <taxon>Lachnocladiaceae</taxon>
        <taxon>Vararia</taxon>
    </lineage>
</organism>
<comment type="caution">
    <text evidence="1">The sequence shown here is derived from an EMBL/GenBank/DDBJ whole genome shotgun (WGS) entry which is preliminary data.</text>
</comment>
<proteinExistence type="predicted"/>
<keyword evidence="2" id="KW-1185">Reference proteome</keyword>
<evidence type="ECO:0000313" key="1">
    <source>
        <dbReference type="EMBL" id="KAI0028535.1"/>
    </source>
</evidence>
<reference evidence="1" key="2">
    <citation type="journal article" date="2022" name="New Phytol.">
        <title>Evolutionary transition to the ectomycorrhizal habit in the genomes of a hyperdiverse lineage of mushroom-forming fungi.</title>
        <authorList>
            <person name="Looney B."/>
            <person name="Miyauchi S."/>
            <person name="Morin E."/>
            <person name="Drula E."/>
            <person name="Courty P.E."/>
            <person name="Kohler A."/>
            <person name="Kuo A."/>
            <person name="LaButti K."/>
            <person name="Pangilinan J."/>
            <person name="Lipzen A."/>
            <person name="Riley R."/>
            <person name="Andreopoulos W."/>
            <person name="He G."/>
            <person name="Johnson J."/>
            <person name="Nolan M."/>
            <person name="Tritt A."/>
            <person name="Barry K.W."/>
            <person name="Grigoriev I.V."/>
            <person name="Nagy L.G."/>
            <person name="Hibbett D."/>
            <person name="Henrissat B."/>
            <person name="Matheny P.B."/>
            <person name="Labbe J."/>
            <person name="Martin F.M."/>
        </authorList>
    </citation>
    <scope>NUCLEOTIDE SEQUENCE</scope>
    <source>
        <strain evidence="1">EC-137</strain>
    </source>
</reference>
<name>A0ACB8QAC6_9AGAM</name>
<accession>A0ACB8QAC6</accession>
<protein>
    <submittedName>
        <fullName evidence="1">Uncharacterized protein</fullName>
    </submittedName>
</protein>